<dbReference type="PROSITE" id="PS51257">
    <property type="entry name" value="PROKAR_LIPOPROTEIN"/>
    <property type="match status" value="1"/>
</dbReference>
<evidence type="ECO:0000313" key="1">
    <source>
        <dbReference type="EMBL" id="SUZ85425.1"/>
    </source>
</evidence>
<organism evidence="1">
    <name type="scientific">marine metagenome</name>
    <dbReference type="NCBI Taxonomy" id="408172"/>
    <lineage>
        <taxon>unclassified sequences</taxon>
        <taxon>metagenomes</taxon>
        <taxon>ecological metagenomes</taxon>
    </lineage>
</organism>
<dbReference type="SUPFAM" id="SSF47175">
    <property type="entry name" value="Cytochromes"/>
    <property type="match status" value="1"/>
</dbReference>
<protein>
    <recommendedName>
        <fullName evidence="2">Cytochrome c domain-containing protein</fullName>
    </recommendedName>
</protein>
<dbReference type="InterPro" id="IPR010980">
    <property type="entry name" value="Cyt_c/b562"/>
</dbReference>
<accession>A0A381R124</accession>
<dbReference type="GO" id="GO:0022900">
    <property type="term" value="P:electron transport chain"/>
    <property type="evidence" value="ECO:0007669"/>
    <property type="project" value="InterPro"/>
</dbReference>
<gene>
    <name evidence="1" type="ORF">METZ01_LOCUS38279</name>
</gene>
<dbReference type="GO" id="GO:0020037">
    <property type="term" value="F:heme binding"/>
    <property type="evidence" value="ECO:0007669"/>
    <property type="project" value="InterPro"/>
</dbReference>
<evidence type="ECO:0008006" key="2">
    <source>
        <dbReference type="Google" id="ProtNLM"/>
    </source>
</evidence>
<sequence length="157" mass="16865">MKAVRFPLLAALVTLLSGCSSNTQPFVEVADVKQLMISVVEPAAEIYWDAVGTIIDKNGIVEFAPSTDEEWQAVRNAAMVIAESGNLLMMEGRIQGGVEWTALSRALIEVGRQALQAAEAENATAVFDAGAEVYYACSNCHATYAPDTIRPSDNRAK</sequence>
<dbReference type="GO" id="GO:0005506">
    <property type="term" value="F:iron ion binding"/>
    <property type="evidence" value="ECO:0007669"/>
    <property type="project" value="InterPro"/>
</dbReference>
<dbReference type="GO" id="GO:0009055">
    <property type="term" value="F:electron transfer activity"/>
    <property type="evidence" value="ECO:0007669"/>
    <property type="project" value="InterPro"/>
</dbReference>
<dbReference type="AlphaFoldDB" id="A0A381R124"/>
<proteinExistence type="predicted"/>
<name>A0A381R124_9ZZZZ</name>
<dbReference type="EMBL" id="UINC01001635">
    <property type="protein sequence ID" value="SUZ85425.1"/>
    <property type="molecule type" value="Genomic_DNA"/>
</dbReference>
<reference evidence="1" key="1">
    <citation type="submission" date="2018-05" db="EMBL/GenBank/DDBJ databases">
        <authorList>
            <person name="Lanie J.A."/>
            <person name="Ng W.-L."/>
            <person name="Kazmierczak K.M."/>
            <person name="Andrzejewski T.M."/>
            <person name="Davidsen T.M."/>
            <person name="Wayne K.J."/>
            <person name="Tettelin H."/>
            <person name="Glass J.I."/>
            <person name="Rusch D."/>
            <person name="Podicherti R."/>
            <person name="Tsui H.-C.T."/>
            <person name="Winkler M.E."/>
        </authorList>
    </citation>
    <scope>NUCLEOTIDE SEQUENCE</scope>
</reference>